<dbReference type="EMBL" id="BAABRO010000007">
    <property type="protein sequence ID" value="GAA5507833.1"/>
    <property type="molecule type" value="Genomic_DNA"/>
</dbReference>
<organism evidence="2 3">
    <name type="scientific">Novipirellula caenicola</name>
    <dbReference type="NCBI Taxonomy" id="1536901"/>
    <lineage>
        <taxon>Bacteria</taxon>
        <taxon>Pseudomonadati</taxon>
        <taxon>Planctomycetota</taxon>
        <taxon>Planctomycetia</taxon>
        <taxon>Pirellulales</taxon>
        <taxon>Pirellulaceae</taxon>
        <taxon>Novipirellula</taxon>
    </lineage>
</organism>
<sequence>MTSRTLEIQKRHRNLKQDLHFRCDINVEADRTIQGGTLYTALYRTSLASKCFEKTSQNFQMFPKTSPSRFGDRHQAGKPGLK</sequence>
<gene>
    <name evidence="2" type="ORF">Rcae01_03291</name>
</gene>
<evidence type="ECO:0000313" key="3">
    <source>
        <dbReference type="Proteomes" id="UP001416858"/>
    </source>
</evidence>
<accession>A0ABP9VWB9</accession>
<evidence type="ECO:0000313" key="2">
    <source>
        <dbReference type="EMBL" id="GAA5507833.1"/>
    </source>
</evidence>
<reference evidence="2 3" key="1">
    <citation type="submission" date="2024-02" db="EMBL/GenBank/DDBJ databases">
        <title>Rhodopirellula caenicola NBRC 110016.</title>
        <authorList>
            <person name="Ichikawa N."/>
            <person name="Katano-Makiyama Y."/>
            <person name="Hidaka K."/>
        </authorList>
    </citation>
    <scope>NUCLEOTIDE SEQUENCE [LARGE SCALE GENOMIC DNA]</scope>
    <source>
        <strain evidence="2 3">NBRC 110016</strain>
    </source>
</reference>
<comment type="caution">
    <text evidence="2">The sequence shown here is derived from an EMBL/GenBank/DDBJ whole genome shotgun (WGS) entry which is preliminary data.</text>
</comment>
<proteinExistence type="predicted"/>
<keyword evidence="3" id="KW-1185">Reference proteome</keyword>
<protein>
    <submittedName>
        <fullName evidence="2">Uncharacterized protein</fullName>
    </submittedName>
</protein>
<feature type="region of interest" description="Disordered" evidence="1">
    <location>
        <begin position="62"/>
        <end position="82"/>
    </location>
</feature>
<evidence type="ECO:0000256" key="1">
    <source>
        <dbReference type="SAM" id="MobiDB-lite"/>
    </source>
</evidence>
<name>A0ABP9VWB9_9BACT</name>
<dbReference type="Proteomes" id="UP001416858">
    <property type="component" value="Unassembled WGS sequence"/>
</dbReference>